<reference evidence="3" key="1">
    <citation type="journal article" date="2020" name="bioRxiv">
        <title>A rank-normalized archaeal taxonomy based on genome phylogeny resolves widespread incomplete and uneven classifications.</title>
        <authorList>
            <person name="Rinke C."/>
            <person name="Chuvochina M."/>
            <person name="Mussig A.J."/>
            <person name="Chaumeil P.-A."/>
            <person name="Waite D.W."/>
            <person name="Whitman W.B."/>
            <person name="Parks D.H."/>
            <person name="Hugenholtz P."/>
        </authorList>
    </citation>
    <scope>NUCLEOTIDE SEQUENCE [LARGE SCALE GENOMIC DNA]</scope>
</reference>
<keyword evidence="1" id="KW-0472">Membrane</keyword>
<keyword evidence="1" id="KW-0812">Transmembrane</keyword>
<feature type="transmembrane region" description="Helical" evidence="1">
    <location>
        <begin position="7"/>
        <end position="28"/>
    </location>
</feature>
<dbReference type="GO" id="GO:0006974">
    <property type="term" value="P:DNA damage response"/>
    <property type="evidence" value="ECO:0007669"/>
    <property type="project" value="TreeGrafter"/>
</dbReference>
<dbReference type="AlphaFoldDB" id="A0A7J4IXL5"/>
<proteinExistence type="predicted"/>
<dbReference type="InterPro" id="IPR052022">
    <property type="entry name" value="26kDa_periplasmic_antigen"/>
</dbReference>
<protein>
    <submittedName>
        <fullName evidence="2">SIMPL domain-containing protein</fullName>
    </submittedName>
</protein>
<dbReference type="PANTHER" id="PTHR34387:SF2">
    <property type="entry name" value="SLR1258 PROTEIN"/>
    <property type="match status" value="1"/>
</dbReference>
<comment type="caution">
    <text evidence="2">The sequence shown here is derived from an EMBL/GenBank/DDBJ whole genome shotgun (WGS) entry which is preliminary data.</text>
</comment>
<dbReference type="Proteomes" id="UP000565078">
    <property type="component" value="Unassembled WGS sequence"/>
</dbReference>
<accession>A0A7J4IXL5</accession>
<organism evidence="2 3">
    <name type="scientific">Candidatus Iainarchaeum sp</name>
    <dbReference type="NCBI Taxonomy" id="3101447"/>
    <lineage>
        <taxon>Archaea</taxon>
        <taxon>Candidatus Iainarchaeota</taxon>
        <taxon>Candidatus Iainarchaeia</taxon>
        <taxon>Candidatus Iainarchaeales</taxon>
        <taxon>Candidatus Iainarchaeaceae</taxon>
        <taxon>Candidatus Iainarchaeum</taxon>
    </lineage>
</organism>
<dbReference type="Gene3D" id="3.30.70.2970">
    <property type="entry name" value="Protein of unknown function (DUF541), domain 2"/>
    <property type="match status" value="1"/>
</dbReference>
<keyword evidence="1" id="KW-1133">Transmembrane helix</keyword>
<evidence type="ECO:0000313" key="2">
    <source>
        <dbReference type="EMBL" id="HIH10252.1"/>
    </source>
</evidence>
<dbReference type="InterPro" id="IPR007497">
    <property type="entry name" value="SIMPL/DUF541"/>
</dbReference>
<dbReference type="Gene3D" id="3.30.110.170">
    <property type="entry name" value="Protein of unknown function (DUF541), domain 1"/>
    <property type="match status" value="1"/>
</dbReference>
<sequence>MQDIKDYVVLAVIVLAAVIVGGATLNAVSPAQKAGGVFISAPAGQNEKALAANPSVLPWLVQPDRRLISVSGSATRTYQPDQAQISLGVETLDKSASVSQQQNADLSSKVRDALKSAGVPEENIKTTSYALSEEFEWNETLRKSESIGFRAINVIEVKLTDLASAGKVIDAAVGAGVNRVNSITFSLTREREAQVRSELLAQAAADAKDKAAKIASGFGVGIANLYTASESYSYTPVYNRLNYAKEGAVAMDAAQTPITPGDVRVTADISAQFELQ</sequence>
<name>A0A7J4IXL5_9ARCH</name>
<dbReference type="PANTHER" id="PTHR34387">
    <property type="entry name" value="SLR1258 PROTEIN"/>
    <property type="match status" value="1"/>
</dbReference>
<dbReference type="Pfam" id="PF04402">
    <property type="entry name" value="SIMPL"/>
    <property type="match status" value="1"/>
</dbReference>
<gene>
    <name evidence="2" type="ORF">HA254_06330</name>
</gene>
<evidence type="ECO:0000256" key="1">
    <source>
        <dbReference type="SAM" id="Phobius"/>
    </source>
</evidence>
<dbReference type="EMBL" id="DUGC01000099">
    <property type="protein sequence ID" value="HIH10252.1"/>
    <property type="molecule type" value="Genomic_DNA"/>
</dbReference>
<evidence type="ECO:0000313" key="3">
    <source>
        <dbReference type="Proteomes" id="UP000565078"/>
    </source>
</evidence>